<comment type="subcellular location">
    <subcellularLocation>
        <location evidence="1">Cell inner membrane</location>
        <topology evidence="1">Single-pass membrane protein</topology>
    </subcellularLocation>
</comment>
<evidence type="ECO:0000256" key="2">
    <source>
        <dbReference type="ARBA" id="ARBA00009477"/>
    </source>
</evidence>
<evidence type="ECO:0000256" key="3">
    <source>
        <dbReference type="ARBA" id="ARBA00022448"/>
    </source>
</evidence>
<evidence type="ECO:0000313" key="12">
    <source>
        <dbReference type="EMBL" id="RAS38753.1"/>
    </source>
</evidence>
<feature type="compositionally biased region" description="Low complexity" evidence="9">
    <location>
        <begin position="24"/>
        <end position="37"/>
    </location>
</feature>
<gene>
    <name evidence="12" type="ORF">BX591_10182</name>
</gene>
<keyword evidence="5" id="KW-0997">Cell inner membrane</keyword>
<dbReference type="PANTHER" id="PTHR30386:SF19">
    <property type="entry name" value="MULTIDRUG EXPORT PROTEIN EMRA-RELATED"/>
    <property type="match status" value="1"/>
</dbReference>
<evidence type="ECO:0000256" key="4">
    <source>
        <dbReference type="ARBA" id="ARBA00022475"/>
    </source>
</evidence>
<reference evidence="12 13" key="1">
    <citation type="submission" date="2018-06" db="EMBL/GenBank/DDBJ databases">
        <title>Genomic Encyclopedia of Type Strains, Phase III (KMG-III): the genomes of soil and plant-associated and newly described type strains.</title>
        <authorList>
            <person name="Whitman W."/>
        </authorList>
    </citation>
    <scope>NUCLEOTIDE SEQUENCE [LARGE SCALE GENOMIC DNA]</scope>
    <source>
        <strain evidence="12 13">LMG 23644</strain>
    </source>
</reference>
<dbReference type="GO" id="GO:0046677">
    <property type="term" value="P:response to antibiotic"/>
    <property type="evidence" value="ECO:0007669"/>
    <property type="project" value="UniProtKB-ARBA"/>
</dbReference>
<evidence type="ECO:0000256" key="8">
    <source>
        <dbReference type="ARBA" id="ARBA00023136"/>
    </source>
</evidence>
<keyword evidence="8 10" id="KW-0472">Membrane</keyword>
<dbReference type="Gene3D" id="2.40.50.100">
    <property type="match status" value="1"/>
</dbReference>
<dbReference type="EMBL" id="QLTK01000001">
    <property type="protein sequence ID" value="RAS38753.1"/>
    <property type="molecule type" value="Genomic_DNA"/>
</dbReference>
<evidence type="ECO:0000256" key="5">
    <source>
        <dbReference type="ARBA" id="ARBA00022519"/>
    </source>
</evidence>
<organism evidence="12 13">
    <name type="scientific">Paraburkholderia bryophila</name>
    <dbReference type="NCBI Taxonomy" id="420952"/>
    <lineage>
        <taxon>Bacteria</taxon>
        <taxon>Pseudomonadati</taxon>
        <taxon>Pseudomonadota</taxon>
        <taxon>Betaproteobacteria</taxon>
        <taxon>Burkholderiales</taxon>
        <taxon>Burkholderiaceae</taxon>
        <taxon>Paraburkholderia</taxon>
    </lineage>
</organism>
<dbReference type="Gene3D" id="2.40.30.170">
    <property type="match status" value="1"/>
</dbReference>
<evidence type="ECO:0000256" key="9">
    <source>
        <dbReference type="SAM" id="MobiDB-lite"/>
    </source>
</evidence>
<keyword evidence="6 10" id="KW-0812">Transmembrane</keyword>
<protein>
    <submittedName>
        <fullName evidence="12">Membrane fusion protein (Multidrug efflux system)</fullName>
    </submittedName>
</protein>
<evidence type="ECO:0000256" key="1">
    <source>
        <dbReference type="ARBA" id="ARBA00004377"/>
    </source>
</evidence>
<dbReference type="FunFam" id="2.40.30.170:FF:000003">
    <property type="entry name" value="Multidrug resistance protein A"/>
    <property type="match status" value="1"/>
</dbReference>
<dbReference type="InterPro" id="IPR058633">
    <property type="entry name" value="EmrA/FarA_HH"/>
</dbReference>
<dbReference type="InterPro" id="IPR050739">
    <property type="entry name" value="MFP"/>
</dbReference>
<dbReference type="Gene3D" id="1.10.287.470">
    <property type="entry name" value="Helix hairpin bin"/>
    <property type="match status" value="1"/>
</dbReference>
<accession>A0A329CV81</accession>
<dbReference type="RefSeq" id="WP_111928799.1">
    <property type="nucleotide sequence ID" value="NZ_CADFFP010000004.1"/>
</dbReference>
<keyword evidence="3" id="KW-0813">Transport</keyword>
<evidence type="ECO:0000313" key="13">
    <source>
        <dbReference type="Proteomes" id="UP000248918"/>
    </source>
</evidence>
<name>A0A329CV81_9BURK</name>
<dbReference type="Proteomes" id="UP000248918">
    <property type="component" value="Unassembled WGS sequence"/>
</dbReference>
<evidence type="ECO:0000259" key="11">
    <source>
        <dbReference type="Pfam" id="PF25885"/>
    </source>
</evidence>
<keyword evidence="7 10" id="KW-1133">Transmembrane helix</keyword>
<dbReference type="GO" id="GO:0005886">
    <property type="term" value="C:plasma membrane"/>
    <property type="evidence" value="ECO:0007669"/>
    <property type="project" value="UniProtKB-SubCell"/>
</dbReference>
<dbReference type="Pfam" id="PF25885">
    <property type="entry name" value="HH_EMRA"/>
    <property type="match status" value="1"/>
</dbReference>
<dbReference type="PANTHER" id="PTHR30386">
    <property type="entry name" value="MEMBRANE FUSION SUBUNIT OF EMRAB-TOLC MULTIDRUG EFFLUX PUMP"/>
    <property type="match status" value="1"/>
</dbReference>
<keyword evidence="4" id="KW-1003">Cell membrane</keyword>
<proteinExistence type="inferred from homology"/>
<evidence type="ECO:0000256" key="6">
    <source>
        <dbReference type="ARBA" id="ARBA00022692"/>
    </source>
</evidence>
<feature type="transmembrane region" description="Helical" evidence="10">
    <location>
        <begin position="64"/>
        <end position="86"/>
    </location>
</feature>
<sequence length="456" mass="48408">MSSEKILEPVGQATAPANQTALRPGAPAEPAKPAPGGAAPGPAPGGSGGAGGSPTPPASGRRKLLLRLLVAVFAIGIAVWLVWHFLYGQWYEATDNAYVQGNVVEITPQVQGTVVSIGADDGDLVRSGDTLVKLDPSDTEVELAGAQAALAGSVRKVRGLYSNERGLHDSLEGSQAEVDARRTSLDKARADYERRRDLGRSGAISAEELAHAHDTLVSAQSAFVGAQSALANLQQQYETSKALVDDTAVASHPDVETAAARLRAAYLENARATLVTPVTGYVAKRTVQLSQRVQPGTPLMAVVPLRQVWVDANFTEKQVAEMRIGQPVELRSDLYGGSVRYSGKVQALGVGTGSAFALLPAQNATGNWIKIVQRLPVRIEFTDPQQLEKHPLRIGLSMHASVDLHNRDGAMLAHQPPAEPLFSSDLYRRQLQLANALVDKVIHDNLPVVRATASAK</sequence>
<evidence type="ECO:0000256" key="7">
    <source>
        <dbReference type="ARBA" id="ARBA00022989"/>
    </source>
</evidence>
<dbReference type="GO" id="GO:1990961">
    <property type="term" value="P:xenobiotic detoxification by transmembrane export across the plasma membrane"/>
    <property type="evidence" value="ECO:0007669"/>
    <property type="project" value="UniProtKB-ARBA"/>
</dbReference>
<comment type="similarity">
    <text evidence="2">Belongs to the membrane fusion protein (MFP) (TC 8.A.1) family.</text>
</comment>
<dbReference type="OrthoDB" id="9811754at2"/>
<dbReference type="AlphaFoldDB" id="A0A329CV81"/>
<feature type="region of interest" description="Disordered" evidence="9">
    <location>
        <begin position="1"/>
        <end position="57"/>
    </location>
</feature>
<feature type="domain" description="Multidrug export protein EmrA/FarA alpha-helical hairpin" evidence="11">
    <location>
        <begin position="138"/>
        <end position="271"/>
    </location>
</feature>
<evidence type="ECO:0000256" key="10">
    <source>
        <dbReference type="SAM" id="Phobius"/>
    </source>
</evidence>
<dbReference type="SUPFAM" id="SSF111369">
    <property type="entry name" value="HlyD-like secretion proteins"/>
    <property type="match status" value="2"/>
</dbReference>
<dbReference type="GO" id="GO:0015721">
    <property type="term" value="P:bile acid and bile salt transport"/>
    <property type="evidence" value="ECO:0007669"/>
    <property type="project" value="UniProtKB-ARBA"/>
</dbReference>
<comment type="caution">
    <text evidence="12">The sequence shown here is derived from an EMBL/GenBank/DDBJ whole genome shotgun (WGS) entry which is preliminary data.</text>
</comment>